<evidence type="ECO:0000313" key="2">
    <source>
        <dbReference type="EMBL" id="GAH80214.1"/>
    </source>
</evidence>
<feature type="domain" description="DUF5703" evidence="1">
    <location>
        <begin position="28"/>
        <end position="250"/>
    </location>
</feature>
<accession>X1JPK9</accession>
<dbReference type="Gene3D" id="2.70.98.50">
    <property type="entry name" value="putative glycoside hydrolase family protein from bacillus halodurans"/>
    <property type="match status" value="1"/>
</dbReference>
<name>X1JPK9_9ZZZZ</name>
<proteinExistence type="predicted"/>
<sequence length="255" mass="28170">LVGLITLISLVTTASIHAASVSDYNVLWNSPSADYNGSMPIGNGDIGANVWVEDGGDLLFYISKTDSWSENARLLKLGKVRVRLNPNPFVKGCTFKQELDLKNGVIKITSSTKSPETSIDLHFWIDANNPAIRIVGNTSAKTTVEVMLEHWRTERTKASAGDRSFSGLLDRESKSRGFAYPVFVEPDTVHNGKNNSIVWYHRNKKPEHSVWEDTLKVQGLEDFMDKSRDPLLNLTFGALVQGDGMVSKSPTTLTS</sequence>
<dbReference type="InterPro" id="IPR043757">
    <property type="entry name" value="DUF5703_N"/>
</dbReference>
<evidence type="ECO:0000259" key="1">
    <source>
        <dbReference type="Pfam" id="PF18961"/>
    </source>
</evidence>
<dbReference type="AlphaFoldDB" id="X1JPK9"/>
<feature type="non-terminal residue" evidence="2">
    <location>
        <position position="1"/>
    </location>
</feature>
<organism evidence="2">
    <name type="scientific">marine sediment metagenome</name>
    <dbReference type="NCBI Taxonomy" id="412755"/>
    <lineage>
        <taxon>unclassified sequences</taxon>
        <taxon>metagenomes</taxon>
        <taxon>ecological metagenomes</taxon>
    </lineage>
</organism>
<dbReference type="EMBL" id="BARU01035400">
    <property type="protein sequence ID" value="GAH80214.1"/>
    <property type="molecule type" value="Genomic_DNA"/>
</dbReference>
<feature type="non-terminal residue" evidence="2">
    <location>
        <position position="255"/>
    </location>
</feature>
<reference evidence="2" key="1">
    <citation type="journal article" date="2014" name="Front. Microbiol.">
        <title>High frequency of phylogenetically diverse reductive dehalogenase-homologous genes in deep subseafloor sedimentary metagenomes.</title>
        <authorList>
            <person name="Kawai M."/>
            <person name="Futagami T."/>
            <person name="Toyoda A."/>
            <person name="Takaki Y."/>
            <person name="Nishi S."/>
            <person name="Hori S."/>
            <person name="Arai W."/>
            <person name="Tsubouchi T."/>
            <person name="Morono Y."/>
            <person name="Uchiyama I."/>
            <person name="Ito T."/>
            <person name="Fujiyama A."/>
            <person name="Inagaki F."/>
            <person name="Takami H."/>
        </authorList>
    </citation>
    <scope>NUCLEOTIDE SEQUENCE</scope>
    <source>
        <strain evidence="2">Expedition CK06-06</strain>
    </source>
</reference>
<comment type="caution">
    <text evidence="2">The sequence shown here is derived from an EMBL/GenBank/DDBJ whole genome shotgun (WGS) entry which is preliminary data.</text>
</comment>
<dbReference type="Pfam" id="PF18961">
    <property type="entry name" value="DUF5703_N"/>
    <property type="match status" value="1"/>
</dbReference>
<protein>
    <recommendedName>
        <fullName evidence="1">DUF5703 domain-containing protein</fullName>
    </recommendedName>
</protein>
<gene>
    <name evidence="2" type="ORF">S03H2_55428</name>
</gene>